<proteinExistence type="predicted"/>
<organism evidence="1">
    <name type="scientific">Arundo donax</name>
    <name type="common">Giant reed</name>
    <name type="synonym">Donax arundinaceus</name>
    <dbReference type="NCBI Taxonomy" id="35708"/>
    <lineage>
        <taxon>Eukaryota</taxon>
        <taxon>Viridiplantae</taxon>
        <taxon>Streptophyta</taxon>
        <taxon>Embryophyta</taxon>
        <taxon>Tracheophyta</taxon>
        <taxon>Spermatophyta</taxon>
        <taxon>Magnoliopsida</taxon>
        <taxon>Liliopsida</taxon>
        <taxon>Poales</taxon>
        <taxon>Poaceae</taxon>
        <taxon>PACMAD clade</taxon>
        <taxon>Arundinoideae</taxon>
        <taxon>Arundineae</taxon>
        <taxon>Arundo</taxon>
    </lineage>
</organism>
<name>A0A0A9LD93_ARUDO</name>
<accession>A0A0A9LD93</accession>
<dbReference type="EMBL" id="GBRH01181884">
    <property type="protein sequence ID" value="JAE16012.1"/>
    <property type="molecule type" value="Transcribed_RNA"/>
</dbReference>
<protein>
    <submittedName>
        <fullName evidence="1">Uncharacterized protein</fullName>
    </submittedName>
</protein>
<evidence type="ECO:0000313" key="1">
    <source>
        <dbReference type="EMBL" id="JAE16012.1"/>
    </source>
</evidence>
<sequence length="41" mass="4841">MLHIKPLVIFPPFVRISLRCIPWWEILISPSQLGSDLTFYI</sequence>
<dbReference type="AlphaFoldDB" id="A0A0A9LD93"/>
<reference evidence="1" key="2">
    <citation type="journal article" date="2015" name="Data Brief">
        <title>Shoot transcriptome of the giant reed, Arundo donax.</title>
        <authorList>
            <person name="Barrero R.A."/>
            <person name="Guerrero F.D."/>
            <person name="Moolhuijzen P."/>
            <person name="Goolsby J.A."/>
            <person name="Tidwell J."/>
            <person name="Bellgard S.E."/>
            <person name="Bellgard M.I."/>
        </authorList>
    </citation>
    <scope>NUCLEOTIDE SEQUENCE</scope>
    <source>
        <tissue evidence="1">Shoot tissue taken approximately 20 cm above the soil surface</tissue>
    </source>
</reference>
<reference evidence="1" key="1">
    <citation type="submission" date="2014-09" db="EMBL/GenBank/DDBJ databases">
        <authorList>
            <person name="Magalhaes I.L.F."/>
            <person name="Oliveira U."/>
            <person name="Santos F.R."/>
            <person name="Vidigal T.H.D.A."/>
            <person name="Brescovit A.D."/>
            <person name="Santos A.J."/>
        </authorList>
    </citation>
    <scope>NUCLEOTIDE SEQUENCE</scope>
    <source>
        <tissue evidence="1">Shoot tissue taken approximately 20 cm above the soil surface</tissue>
    </source>
</reference>